<name>A0A182W8S1_9DIPT</name>
<evidence type="ECO:0000313" key="3">
    <source>
        <dbReference type="EnsemblMetazoa" id="AMIN006745-PA"/>
    </source>
</evidence>
<feature type="compositionally biased region" description="Basic and acidic residues" evidence="1">
    <location>
        <begin position="567"/>
        <end position="580"/>
    </location>
</feature>
<protein>
    <submittedName>
        <fullName evidence="3">Uncharacterized protein</fullName>
    </submittedName>
</protein>
<feature type="region of interest" description="Disordered" evidence="1">
    <location>
        <begin position="520"/>
        <end position="625"/>
    </location>
</feature>
<feature type="compositionally biased region" description="Basic and acidic residues" evidence="1">
    <location>
        <begin position="63"/>
        <end position="90"/>
    </location>
</feature>
<feature type="compositionally biased region" description="Acidic residues" evidence="1">
    <location>
        <begin position="713"/>
        <end position="723"/>
    </location>
</feature>
<feature type="region of interest" description="Disordered" evidence="1">
    <location>
        <begin position="249"/>
        <end position="279"/>
    </location>
</feature>
<feature type="compositionally biased region" description="Low complexity" evidence="1">
    <location>
        <begin position="768"/>
        <end position="785"/>
    </location>
</feature>
<feature type="compositionally biased region" description="Basic and acidic residues" evidence="1">
    <location>
        <begin position="456"/>
        <end position="479"/>
    </location>
</feature>
<dbReference type="AlphaFoldDB" id="A0A182W8S1"/>
<feature type="region of interest" description="Disordered" evidence="1">
    <location>
        <begin position="935"/>
        <end position="978"/>
    </location>
</feature>
<feature type="region of interest" description="Disordered" evidence="1">
    <location>
        <begin position="713"/>
        <end position="915"/>
    </location>
</feature>
<organism evidence="3 4">
    <name type="scientific">Anopheles minimus</name>
    <dbReference type="NCBI Taxonomy" id="112268"/>
    <lineage>
        <taxon>Eukaryota</taxon>
        <taxon>Metazoa</taxon>
        <taxon>Ecdysozoa</taxon>
        <taxon>Arthropoda</taxon>
        <taxon>Hexapoda</taxon>
        <taxon>Insecta</taxon>
        <taxon>Pterygota</taxon>
        <taxon>Neoptera</taxon>
        <taxon>Endopterygota</taxon>
        <taxon>Diptera</taxon>
        <taxon>Nematocera</taxon>
        <taxon>Culicoidea</taxon>
        <taxon>Culicidae</taxon>
        <taxon>Anophelinae</taxon>
        <taxon>Anopheles</taxon>
    </lineage>
</organism>
<evidence type="ECO:0000256" key="2">
    <source>
        <dbReference type="SAM" id="SignalP"/>
    </source>
</evidence>
<evidence type="ECO:0000256" key="1">
    <source>
        <dbReference type="SAM" id="MobiDB-lite"/>
    </source>
</evidence>
<feature type="chain" id="PRO_5008140950" evidence="2">
    <location>
        <begin position="19"/>
        <end position="978"/>
    </location>
</feature>
<feature type="compositionally biased region" description="Basic and acidic residues" evidence="1">
    <location>
        <begin position="424"/>
        <end position="441"/>
    </location>
</feature>
<feature type="compositionally biased region" description="Low complexity" evidence="1">
    <location>
        <begin position="297"/>
        <end position="307"/>
    </location>
</feature>
<feature type="region of interest" description="Disordered" evidence="1">
    <location>
        <begin position="400"/>
        <end position="481"/>
    </location>
</feature>
<feature type="compositionally biased region" description="Basic and acidic residues" evidence="1">
    <location>
        <begin position="839"/>
        <end position="857"/>
    </location>
</feature>
<feature type="signal peptide" evidence="2">
    <location>
        <begin position="1"/>
        <end position="18"/>
    </location>
</feature>
<feature type="compositionally biased region" description="Polar residues" evidence="1">
    <location>
        <begin position="938"/>
        <end position="948"/>
    </location>
</feature>
<feature type="compositionally biased region" description="Polar residues" evidence="1">
    <location>
        <begin position="902"/>
        <end position="914"/>
    </location>
</feature>
<keyword evidence="4" id="KW-1185">Reference proteome</keyword>
<dbReference type="VEuPathDB" id="VectorBase:AMIN006745"/>
<reference evidence="3" key="2">
    <citation type="submission" date="2020-05" db="UniProtKB">
        <authorList>
            <consortium name="EnsemblMetazoa"/>
        </authorList>
    </citation>
    <scope>IDENTIFICATION</scope>
    <source>
        <strain evidence="3">MINIMUS1</strain>
    </source>
</reference>
<feature type="region of interest" description="Disordered" evidence="1">
    <location>
        <begin position="41"/>
        <end position="90"/>
    </location>
</feature>
<feature type="compositionally biased region" description="Polar residues" evidence="1">
    <location>
        <begin position="260"/>
        <end position="273"/>
    </location>
</feature>
<accession>A0A182W8S1</accession>
<feature type="compositionally biased region" description="Basic and acidic residues" evidence="1">
    <location>
        <begin position="249"/>
        <end position="258"/>
    </location>
</feature>
<dbReference type="STRING" id="112268.A0A182W8S1"/>
<evidence type="ECO:0000313" key="4">
    <source>
        <dbReference type="Proteomes" id="UP000075920"/>
    </source>
</evidence>
<feature type="compositionally biased region" description="Low complexity" evidence="1">
    <location>
        <begin position="411"/>
        <end position="423"/>
    </location>
</feature>
<dbReference type="EnsemblMetazoa" id="AMIN006745-RA">
    <property type="protein sequence ID" value="AMIN006745-PA"/>
    <property type="gene ID" value="AMIN006745"/>
</dbReference>
<reference evidence="4" key="1">
    <citation type="submission" date="2013-03" db="EMBL/GenBank/DDBJ databases">
        <title>The Genome Sequence of Anopheles minimus MINIMUS1.</title>
        <authorList>
            <consortium name="The Broad Institute Genomics Platform"/>
            <person name="Neafsey D.E."/>
            <person name="Walton C."/>
            <person name="Walker B."/>
            <person name="Young S.K."/>
            <person name="Zeng Q."/>
            <person name="Gargeya S."/>
            <person name="Fitzgerald M."/>
            <person name="Haas B."/>
            <person name="Abouelleil A."/>
            <person name="Allen A.W."/>
            <person name="Alvarado L."/>
            <person name="Arachchi H.M."/>
            <person name="Berlin A.M."/>
            <person name="Chapman S.B."/>
            <person name="Gainer-Dewar J."/>
            <person name="Goldberg J."/>
            <person name="Griggs A."/>
            <person name="Gujja S."/>
            <person name="Hansen M."/>
            <person name="Howarth C."/>
            <person name="Imamovic A."/>
            <person name="Ireland A."/>
            <person name="Larimer J."/>
            <person name="McCowan C."/>
            <person name="Murphy C."/>
            <person name="Pearson M."/>
            <person name="Poon T.W."/>
            <person name="Priest M."/>
            <person name="Roberts A."/>
            <person name="Saif S."/>
            <person name="Shea T."/>
            <person name="Sisk P."/>
            <person name="Sykes S."/>
            <person name="Wortman J."/>
            <person name="Nusbaum C."/>
            <person name="Birren B."/>
        </authorList>
    </citation>
    <scope>NUCLEOTIDE SEQUENCE [LARGE SCALE GENOMIC DNA]</scope>
    <source>
        <strain evidence="4">MINIMUS1</strain>
    </source>
</reference>
<feature type="region of interest" description="Disordered" evidence="1">
    <location>
        <begin position="295"/>
        <end position="351"/>
    </location>
</feature>
<dbReference type="Proteomes" id="UP000075920">
    <property type="component" value="Unassembled WGS sequence"/>
</dbReference>
<feature type="compositionally biased region" description="Polar residues" evidence="1">
    <location>
        <begin position="819"/>
        <end position="835"/>
    </location>
</feature>
<sequence length="978" mass="105705">MKLCLLIATAVAIATCYALPVPKEEVFAVYPVNSALAQHSSDLPVDTKPEQVNNPTEGSSARDLAEEKKVADKETGDVKAVESKSEEMKTVPEMLKEQTVTDVEATKAVSPAEEVKSAPLKEGTDVKPEDTPVTVPSAEKVPTTVASKDENPLAVSQSVVATETKVAVPETLPTESKAMEKVAVPAAKSVPEEPKVDEKAKDSVEKVVENVKVEEKKEEVVEVKKNEQTVAVEPEVKAVAEEKPVEKLVEEPKAEVKPESSQARSSSDLTVEQTKTEVKPEVKVADQTVVKATPAAEPVETTKPVVEVTKESNASVPEVKSVADEAVKPTLTANDPEPQTEGKEEPKPTKVRAAPIVEGLMVLQPVEAEPAITKIHVTVIQEEVELDNKSTAQVEAVQNVAPVTEVEDNSTEAAATTTSATPEKAVKSDETNVEKASKDEMASNVPNAVKSVEVAAESKPDAVKPVDVSKEESSARSETTETVVVVVPSVKAEDVTTVVAVAENTDKPVEKVTDAVANTAAAVTDKPVPEVRTAAQSEDLPQPATTAKAEEQQAKAVEGSSQPGASERSDTVKEDAKDQSDSISTTVSSVTELDTTTVSPVTTTTEPELVPTPAKQKAKKQVPPTQCQVRTEFPVIMKHSALVLFVVLLCSALVPRIQSAPQRSIDFLLGDEELQAVVKPIAENSPTTTFAQEQTVAYDDDQQSEVQATVDPIENEQQTEEPQQDLPTTDDYSEDEQVTEDPQDEPLDPVTDSPKQDEQNTTRANDLTSSTPTTTTAPSPKEATTLAPKTSTPSAIDSVENNSSEEQLTTNPIVVPDSGDQSTTESSEDSNQLAQDVNDFIHDLTNEVRSSARDELSRPQPPKPSSPQYSTILPTMVPERYDSKSVESNEDDDQVQLKVDPNDTQTTNGPSLTEDQFRSLFEKLPWFGQQRIPGYDQWQHQGFPQRSSWQHRDDRQRHYQSHGSDSFQGPGFHRSSWH</sequence>
<keyword evidence="2" id="KW-0732">Signal</keyword>
<proteinExistence type="predicted"/>
<feature type="compositionally biased region" description="Polar residues" evidence="1">
    <location>
        <begin position="787"/>
        <end position="812"/>
    </location>
</feature>
<feature type="compositionally biased region" description="Polar residues" evidence="1">
    <location>
        <begin position="50"/>
        <end position="59"/>
    </location>
</feature>
<feature type="compositionally biased region" description="Acidic residues" evidence="1">
    <location>
        <begin position="731"/>
        <end position="747"/>
    </location>
</feature>
<feature type="region of interest" description="Disordered" evidence="1">
    <location>
        <begin position="102"/>
        <end position="136"/>
    </location>
</feature>
<feature type="compositionally biased region" description="Low complexity" evidence="1">
    <location>
        <begin position="584"/>
        <end position="625"/>
    </location>
</feature>